<dbReference type="EMBL" id="WHVB01000012">
    <property type="protein sequence ID" value="KAF8477941.1"/>
    <property type="molecule type" value="Genomic_DNA"/>
</dbReference>
<dbReference type="AlphaFoldDB" id="A0A9P5MSW2"/>
<evidence type="ECO:0000256" key="1">
    <source>
        <dbReference type="SAM" id="MobiDB-lite"/>
    </source>
</evidence>
<gene>
    <name evidence="2" type="ORF">DFH94DRAFT_72706</name>
</gene>
<organism evidence="2 3">
    <name type="scientific">Russula ochroleuca</name>
    <dbReference type="NCBI Taxonomy" id="152965"/>
    <lineage>
        <taxon>Eukaryota</taxon>
        <taxon>Fungi</taxon>
        <taxon>Dikarya</taxon>
        <taxon>Basidiomycota</taxon>
        <taxon>Agaricomycotina</taxon>
        <taxon>Agaricomycetes</taxon>
        <taxon>Russulales</taxon>
        <taxon>Russulaceae</taxon>
        <taxon>Russula</taxon>
    </lineage>
</organism>
<name>A0A9P5MSW2_9AGAM</name>
<proteinExistence type="predicted"/>
<accession>A0A9P5MSW2</accession>
<reference evidence="2" key="1">
    <citation type="submission" date="2019-10" db="EMBL/GenBank/DDBJ databases">
        <authorList>
            <consortium name="DOE Joint Genome Institute"/>
            <person name="Kuo A."/>
            <person name="Miyauchi S."/>
            <person name="Kiss E."/>
            <person name="Drula E."/>
            <person name="Kohler A."/>
            <person name="Sanchez-Garcia M."/>
            <person name="Andreopoulos B."/>
            <person name="Barry K.W."/>
            <person name="Bonito G."/>
            <person name="Buee M."/>
            <person name="Carver A."/>
            <person name="Chen C."/>
            <person name="Cichocki N."/>
            <person name="Clum A."/>
            <person name="Culley D."/>
            <person name="Crous P.W."/>
            <person name="Fauchery L."/>
            <person name="Girlanda M."/>
            <person name="Hayes R."/>
            <person name="Keri Z."/>
            <person name="LaButti K."/>
            <person name="Lipzen A."/>
            <person name="Lombard V."/>
            <person name="Magnuson J."/>
            <person name="Maillard F."/>
            <person name="Morin E."/>
            <person name="Murat C."/>
            <person name="Nolan M."/>
            <person name="Ohm R."/>
            <person name="Pangilinan J."/>
            <person name="Pereira M."/>
            <person name="Perotto S."/>
            <person name="Peter M."/>
            <person name="Riley R."/>
            <person name="Sitrit Y."/>
            <person name="Stielow B."/>
            <person name="Szollosi G."/>
            <person name="Zifcakova L."/>
            <person name="Stursova M."/>
            <person name="Spatafora J.W."/>
            <person name="Tedersoo L."/>
            <person name="Vaario L.-M."/>
            <person name="Yamada A."/>
            <person name="Yan M."/>
            <person name="Wang P."/>
            <person name="Xu J."/>
            <person name="Bruns T."/>
            <person name="Baldrian P."/>
            <person name="Vilgalys R."/>
            <person name="Henrissat B."/>
            <person name="Grigoriev I.V."/>
            <person name="Hibbett D."/>
            <person name="Nagy L.G."/>
            <person name="Martin F.M."/>
        </authorList>
    </citation>
    <scope>NUCLEOTIDE SEQUENCE</scope>
    <source>
        <strain evidence="2">Prilba</strain>
    </source>
</reference>
<keyword evidence="3" id="KW-1185">Reference proteome</keyword>
<evidence type="ECO:0000313" key="3">
    <source>
        <dbReference type="Proteomes" id="UP000759537"/>
    </source>
</evidence>
<feature type="region of interest" description="Disordered" evidence="1">
    <location>
        <begin position="164"/>
        <end position="198"/>
    </location>
</feature>
<protein>
    <submittedName>
        <fullName evidence="2">Uncharacterized protein</fullName>
    </submittedName>
</protein>
<comment type="caution">
    <text evidence="2">The sequence shown here is derived from an EMBL/GenBank/DDBJ whole genome shotgun (WGS) entry which is preliminary data.</text>
</comment>
<reference evidence="2" key="2">
    <citation type="journal article" date="2020" name="Nat. Commun.">
        <title>Large-scale genome sequencing of mycorrhizal fungi provides insights into the early evolution of symbiotic traits.</title>
        <authorList>
            <person name="Miyauchi S."/>
            <person name="Kiss E."/>
            <person name="Kuo A."/>
            <person name="Drula E."/>
            <person name="Kohler A."/>
            <person name="Sanchez-Garcia M."/>
            <person name="Morin E."/>
            <person name="Andreopoulos B."/>
            <person name="Barry K.W."/>
            <person name="Bonito G."/>
            <person name="Buee M."/>
            <person name="Carver A."/>
            <person name="Chen C."/>
            <person name="Cichocki N."/>
            <person name="Clum A."/>
            <person name="Culley D."/>
            <person name="Crous P.W."/>
            <person name="Fauchery L."/>
            <person name="Girlanda M."/>
            <person name="Hayes R.D."/>
            <person name="Keri Z."/>
            <person name="LaButti K."/>
            <person name="Lipzen A."/>
            <person name="Lombard V."/>
            <person name="Magnuson J."/>
            <person name="Maillard F."/>
            <person name="Murat C."/>
            <person name="Nolan M."/>
            <person name="Ohm R.A."/>
            <person name="Pangilinan J."/>
            <person name="Pereira M.F."/>
            <person name="Perotto S."/>
            <person name="Peter M."/>
            <person name="Pfister S."/>
            <person name="Riley R."/>
            <person name="Sitrit Y."/>
            <person name="Stielow J.B."/>
            <person name="Szollosi G."/>
            <person name="Zifcakova L."/>
            <person name="Stursova M."/>
            <person name="Spatafora J.W."/>
            <person name="Tedersoo L."/>
            <person name="Vaario L.M."/>
            <person name="Yamada A."/>
            <person name="Yan M."/>
            <person name="Wang P."/>
            <person name="Xu J."/>
            <person name="Bruns T."/>
            <person name="Baldrian P."/>
            <person name="Vilgalys R."/>
            <person name="Dunand C."/>
            <person name="Henrissat B."/>
            <person name="Grigoriev I.V."/>
            <person name="Hibbett D."/>
            <person name="Nagy L.G."/>
            <person name="Martin F.M."/>
        </authorList>
    </citation>
    <scope>NUCLEOTIDE SEQUENCE</scope>
    <source>
        <strain evidence="2">Prilba</strain>
    </source>
</reference>
<evidence type="ECO:0000313" key="2">
    <source>
        <dbReference type="EMBL" id="KAF8477941.1"/>
    </source>
</evidence>
<sequence length="210" mass="24189">MAFFDAPWWSPGPWTSRNFPPFCGATCPRTQHGCWRHRGKVHRDFGGILKNRGGEPISVGHRHPLHHDGHSRHHPRVREVSDTRCCGFGQTDSQRSLRHHLRNLALPVRHRYLCLGGRFSVSPPHGRRLGKRHHPPYFGGIGSLPIPCPLPDGSRCHRWHRWRSNRSPAPDASEQRHFYPRSDRLAPTSRATRRARRVPRYASSLCKFGE</sequence>
<dbReference type="Proteomes" id="UP000759537">
    <property type="component" value="Unassembled WGS sequence"/>
</dbReference>
<feature type="compositionally biased region" description="Basic and acidic residues" evidence="1">
    <location>
        <begin position="173"/>
        <end position="184"/>
    </location>
</feature>